<dbReference type="InterPro" id="IPR002913">
    <property type="entry name" value="START_lipid-bd_dom"/>
</dbReference>
<dbReference type="InterPro" id="IPR023393">
    <property type="entry name" value="START-like_dom_sf"/>
</dbReference>
<dbReference type="InterPro" id="IPR019498">
    <property type="entry name" value="MENTAL"/>
</dbReference>
<dbReference type="Gene3D" id="3.30.530.20">
    <property type="match status" value="1"/>
</dbReference>
<feature type="transmembrane region" description="Helical" evidence="5">
    <location>
        <begin position="63"/>
        <end position="81"/>
    </location>
</feature>
<evidence type="ECO:0000259" key="6">
    <source>
        <dbReference type="PROSITE" id="PS50848"/>
    </source>
</evidence>
<evidence type="ECO:0000256" key="4">
    <source>
        <dbReference type="SAM" id="MobiDB-lite"/>
    </source>
</evidence>
<dbReference type="InterPro" id="IPR000799">
    <property type="entry name" value="StAR-like"/>
</dbReference>
<dbReference type="PROSITE" id="PS50848">
    <property type="entry name" value="START"/>
    <property type="match status" value="1"/>
</dbReference>
<feature type="domain" description="START" evidence="6">
    <location>
        <begin position="306"/>
        <end position="489"/>
    </location>
</feature>
<dbReference type="GO" id="GO:0031902">
    <property type="term" value="C:late endosome membrane"/>
    <property type="evidence" value="ECO:0007669"/>
    <property type="project" value="TreeGrafter"/>
</dbReference>
<evidence type="ECO:0000259" key="7">
    <source>
        <dbReference type="PROSITE" id="PS51439"/>
    </source>
</evidence>
<feature type="region of interest" description="Disordered" evidence="4">
    <location>
        <begin position="204"/>
        <end position="258"/>
    </location>
</feature>
<dbReference type="PANTHER" id="PTHR46121:SF4">
    <property type="entry name" value="STEROIDOGENIC ACUTE REGULATORY PROTEIN-LIKE"/>
    <property type="match status" value="1"/>
</dbReference>
<proteinExistence type="predicted"/>
<dbReference type="GO" id="GO:0099044">
    <property type="term" value="P:vesicle tethering to endoplasmic reticulum"/>
    <property type="evidence" value="ECO:0007669"/>
    <property type="project" value="TreeGrafter"/>
</dbReference>
<name>A0A815EKY8_9BILA</name>
<dbReference type="PRINTS" id="PR00978">
    <property type="entry name" value="STARPROTEIN"/>
</dbReference>
<protein>
    <recommendedName>
        <fullName evidence="11">StAR-related lipid transfer protein 3</fullName>
    </recommendedName>
</protein>
<evidence type="ECO:0000256" key="5">
    <source>
        <dbReference type="SAM" id="Phobius"/>
    </source>
</evidence>
<keyword evidence="2 5" id="KW-0812">Transmembrane</keyword>
<evidence type="ECO:0008006" key="11">
    <source>
        <dbReference type="Google" id="ProtNLM"/>
    </source>
</evidence>
<evidence type="ECO:0000256" key="2">
    <source>
        <dbReference type="ARBA" id="ARBA00022692"/>
    </source>
</evidence>
<dbReference type="Proteomes" id="UP000663844">
    <property type="component" value="Unassembled WGS sequence"/>
</dbReference>
<dbReference type="AlphaFoldDB" id="A0A815EKY8"/>
<keyword evidence="5" id="KW-1133">Transmembrane helix</keyword>
<evidence type="ECO:0000313" key="8">
    <source>
        <dbReference type="EMBL" id="CAF1311764.1"/>
    </source>
</evidence>
<reference evidence="8" key="1">
    <citation type="submission" date="2021-02" db="EMBL/GenBank/DDBJ databases">
        <authorList>
            <person name="Nowell W R."/>
        </authorList>
    </citation>
    <scope>NUCLEOTIDE SEQUENCE</scope>
</reference>
<evidence type="ECO:0000256" key="3">
    <source>
        <dbReference type="ARBA" id="ARBA00023136"/>
    </source>
</evidence>
<evidence type="ECO:0000313" key="10">
    <source>
        <dbReference type="Proteomes" id="UP000663845"/>
    </source>
</evidence>
<evidence type="ECO:0000256" key="1">
    <source>
        <dbReference type="ARBA" id="ARBA00004141"/>
    </source>
</evidence>
<dbReference type="EMBL" id="CAJNOG010000603">
    <property type="protein sequence ID" value="CAF1311764.1"/>
    <property type="molecule type" value="Genomic_DNA"/>
</dbReference>
<dbReference type="PANTHER" id="PTHR46121">
    <property type="entry name" value="STEROIDOGENIC ACUTE REGULATORY PROTEIN-LIKE"/>
    <property type="match status" value="1"/>
</dbReference>
<dbReference type="GO" id="GO:0005765">
    <property type="term" value="C:lysosomal membrane"/>
    <property type="evidence" value="ECO:0007669"/>
    <property type="project" value="TreeGrafter"/>
</dbReference>
<gene>
    <name evidence="8" type="ORF">JYZ213_LOCUS32896</name>
    <name evidence="9" type="ORF">OXD698_LOCUS6329</name>
</gene>
<comment type="subcellular location">
    <subcellularLocation>
        <location evidence="1">Membrane</location>
        <topology evidence="1">Multi-pass membrane protein</topology>
    </subcellularLocation>
</comment>
<dbReference type="InterPro" id="IPR051869">
    <property type="entry name" value="STARD3"/>
</dbReference>
<accession>A0A815EKY8</accession>
<feature type="transmembrane region" description="Helical" evidence="5">
    <location>
        <begin position="109"/>
        <end position="127"/>
    </location>
</feature>
<feature type="transmembrane region" description="Helical" evidence="5">
    <location>
        <begin position="134"/>
        <end position="156"/>
    </location>
</feature>
<organism evidence="8 10">
    <name type="scientific">Adineta steineri</name>
    <dbReference type="NCBI Taxonomy" id="433720"/>
    <lineage>
        <taxon>Eukaryota</taxon>
        <taxon>Metazoa</taxon>
        <taxon>Spiralia</taxon>
        <taxon>Gnathifera</taxon>
        <taxon>Rotifera</taxon>
        <taxon>Eurotatoria</taxon>
        <taxon>Bdelloidea</taxon>
        <taxon>Adinetida</taxon>
        <taxon>Adinetidae</taxon>
        <taxon>Adineta</taxon>
    </lineage>
</organism>
<dbReference type="Proteomes" id="UP000663845">
    <property type="component" value="Unassembled WGS sequence"/>
</dbReference>
<dbReference type="GO" id="GO:0008289">
    <property type="term" value="F:lipid binding"/>
    <property type="evidence" value="ECO:0007669"/>
    <property type="project" value="InterPro"/>
</dbReference>
<dbReference type="GO" id="GO:0005789">
    <property type="term" value="C:endoplasmic reticulum membrane"/>
    <property type="evidence" value="ECO:0007669"/>
    <property type="project" value="TreeGrafter"/>
</dbReference>
<dbReference type="PROSITE" id="PS51439">
    <property type="entry name" value="MENTAL"/>
    <property type="match status" value="1"/>
</dbReference>
<keyword evidence="3 5" id="KW-0472">Membrane</keyword>
<comment type="caution">
    <text evidence="8">The sequence shown here is derived from an EMBL/GenBank/DDBJ whole genome shotgun (WGS) entry which is preliminary data.</text>
</comment>
<feature type="transmembrane region" description="Helical" evidence="5">
    <location>
        <begin position="162"/>
        <end position="182"/>
    </location>
</feature>
<dbReference type="EMBL" id="CAJOAZ010000273">
    <property type="protein sequence ID" value="CAF3599312.1"/>
    <property type="molecule type" value="Genomic_DNA"/>
</dbReference>
<dbReference type="Pfam" id="PF10457">
    <property type="entry name" value="MENTAL"/>
    <property type="match status" value="1"/>
</dbReference>
<dbReference type="SUPFAM" id="SSF55961">
    <property type="entry name" value="Bet v1-like"/>
    <property type="match status" value="1"/>
</dbReference>
<evidence type="ECO:0000313" key="9">
    <source>
        <dbReference type="EMBL" id="CAF3599312.1"/>
    </source>
</evidence>
<dbReference type="Pfam" id="PF01852">
    <property type="entry name" value="START"/>
    <property type="match status" value="1"/>
</dbReference>
<sequence>MNQHRHINSQPTVSDTLNQVNGQLTDHYQTQLSNDSRTFPLNALYSRSPSITNKRMFQVRRTFLLIVTFDVIFMGLLWIIYNQIKNITIDEAFINDVIKYSIKTSLFDVVGLSLLRFILLMIAYAILKWSHWIFVAFATLGSTGFIIAKTCVFTISKSDKGFTDYGILIVSFILAWIEIWFFDYRVIPHERRLREALNHNDRRPLLGSNSSRSTSPIPPTSNYHSINISDERGQSFYSPVPSMEGSDAEETNIQPVRNIRSDSTISQSMLGTPTSVIEDYNDDEYGKQADEIIERIWGIYQDNNCWIPESKSSDGLDVIAAKNFPKWGKIFRLTSTITGSREDLVEILFERQEDMSKWNPTVNDCRILEVINTDLYVSYQLINEQAQGIIAKRDFVNLSIRRYIDGIAILAGQACNYPPMPAKDNCVRGENGPTAYIVEKIDDTTCKFTWLLNVDLKGWLPQYLINSSLASAQLTLIESLRNYLSKTVDITSSFSSSTGDLTS</sequence>
<dbReference type="GO" id="GO:0140284">
    <property type="term" value="C:endoplasmic reticulum-endosome membrane contact site"/>
    <property type="evidence" value="ECO:0007669"/>
    <property type="project" value="TreeGrafter"/>
</dbReference>
<feature type="domain" description="MENTAL" evidence="7">
    <location>
        <begin position="56"/>
        <end position="226"/>
    </location>
</feature>
<dbReference type="SMART" id="SM00234">
    <property type="entry name" value="START"/>
    <property type="match status" value="1"/>
</dbReference>